<accession>A0A812QJH6</accession>
<keyword evidence="2" id="KW-1185">Reference proteome</keyword>
<evidence type="ECO:0000313" key="1">
    <source>
        <dbReference type="EMBL" id="CAE7384775.1"/>
    </source>
</evidence>
<name>A0A812QJH6_9DINO</name>
<sequence>VPKVLKMPLSVSLLDGSPSYFLLYAALNGLHDALNQTQTQTAPEAYQIKKGSSAFPNIAVFLFEDRDLVLQLPSPELNSQFLPCLEDQQTLGAWSVLWLKCKGFPVEITSQAHVFEQSEDGIEDPENSRIVTDLLTDSQSAIDLLKGQDLPRRSRHIEIRVEWRRHKMNSGQVRLEWIPGSQNPADLFTKNVNTALLNLRRGRLGFVTVKDSPVEKLFELSVQRGRIMMSHDSRIAMLEVCCSAKSALSQECSHQGIPYAGVIQNMQKLHVYKQASAIVHRWREDGGLITLTCRHPVVVTVQMAKSQHDYANRGKMPVEPGSSAMPKYAKAKARREPVQTQTDGTFFKNRHHFAIFLDDGEAVYHKTSDCAKSHATRVELIREILPCRVCRAVANADSSVYLSKYGDKYHSMDCKHVQQKNSHIHGLTPCSECWSGPRFLE</sequence>
<feature type="non-terminal residue" evidence="1">
    <location>
        <position position="1"/>
    </location>
</feature>
<evidence type="ECO:0000313" key="2">
    <source>
        <dbReference type="Proteomes" id="UP000601435"/>
    </source>
</evidence>
<protein>
    <submittedName>
        <fullName evidence="1">Uncharacterized protein</fullName>
    </submittedName>
</protein>
<dbReference type="AlphaFoldDB" id="A0A812QJH6"/>
<gene>
    <name evidence="1" type="ORF">SNEC2469_LOCUS10422</name>
</gene>
<proteinExistence type="predicted"/>
<dbReference type="EMBL" id="CAJNJA010016627">
    <property type="protein sequence ID" value="CAE7384775.1"/>
    <property type="molecule type" value="Genomic_DNA"/>
</dbReference>
<organism evidence="1 2">
    <name type="scientific">Symbiodinium necroappetens</name>
    <dbReference type="NCBI Taxonomy" id="1628268"/>
    <lineage>
        <taxon>Eukaryota</taxon>
        <taxon>Sar</taxon>
        <taxon>Alveolata</taxon>
        <taxon>Dinophyceae</taxon>
        <taxon>Suessiales</taxon>
        <taxon>Symbiodiniaceae</taxon>
        <taxon>Symbiodinium</taxon>
    </lineage>
</organism>
<comment type="caution">
    <text evidence="1">The sequence shown here is derived from an EMBL/GenBank/DDBJ whole genome shotgun (WGS) entry which is preliminary data.</text>
</comment>
<dbReference type="CDD" id="cd09272">
    <property type="entry name" value="RNase_HI_RT_Ty1"/>
    <property type="match status" value="1"/>
</dbReference>
<dbReference type="Proteomes" id="UP000601435">
    <property type="component" value="Unassembled WGS sequence"/>
</dbReference>
<reference evidence="1" key="1">
    <citation type="submission" date="2021-02" db="EMBL/GenBank/DDBJ databases">
        <authorList>
            <person name="Dougan E. K."/>
            <person name="Rhodes N."/>
            <person name="Thang M."/>
            <person name="Chan C."/>
        </authorList>
    </citation>
    <scope>NUCLEOTIDE SEQUENCE</scope>
</reference>
<dbReference type="OrthoDB" id="1645289at2759"/>